<sequence length="208" mass="23232">MRTVLAQVSAKLQSERICSRTFLWPHFMVRLCLVPIHTIGEPHLESQSFENTLNKESKSATMAKPICMSLVWLIVMVTCLSFTLVKADGFKKKEAFEDFFEEAAEVLDVEKEVYNFYSRVLPEYEKWKKGEISYEEFMWKVGKAVVMCGCSMGGKVVGATIGAFVPIPQGKRLGAKIGGKMGELVCDAVIELIVTLLTPATSCYKLIA</sequence>
<dbReference type="KEGG" id="bfo:118416114"/>
<dbReference type="GeneID" id="118416114"/>
<keyword evidence="1" id="KW-0812">Transmembrane</keyword>
<accession>A0A9J7L7Q9</accession>
<dbReference type="AlphaFoldDB" id="A0A9J7L7Q9"/>
<reference evidence="2" key="1">
    <citation type="journal article" date="2020" name="Nat. Ecol. Evol.">
        <title>Deeply conserved synteny resolves early events in vertebrate evolution.</title>
        <authorList>
            <person name="Simakov O."/>
            <person name="Marletaz F."/>
            <person name="Yue J.X."/>
            <person name="O'Connell B."/>
            <person name="Jenkins J."/>
            <person name="Brandt A."/>
            <person name="Calef R."/>
            <person name="Tung C.H."/>
            <person name="Huang T.K."/>
            <person name="Schmutz J."/>
            <person name="Satoh N."/>
            <person name="Yu J.K."/>
            <person name="Putnam N.H."/>
            <person name="Green R.E."/>
            <person name="Rokhsar D.S."/>
        </authorList>
    </citation>
    <scope>NUCLEOTIDE SEQUENCE [LARGE SCALE GENOMIC DNA]</scope>
    <source>
        <strain evidence="2">S238N-H82</strain>
    </source>
</reference>
<keyword evidence="2" id="KW-1185">Reference proteome</keyword>
<organism evidence="2 3">
    <name type="scientific">Branchiostoma floridae</name>
    <name type="common">Florida lancelet</name>
    <name type="synonym">Amphioxus</name>
    <dbReference type="NCBI Taxonomy" id="7739"/>
    <lineage>
        <taxon>Eukaryota</taxon>
        <taxon>Metazoa</taxon>
        <taxon>Chordata</taxon>
        <taxon>Cephalochordata</taxon>
        <taxon>Leptocardii</taxon>
        <taxon>Amphioxiformes</taxon>
        <taxon>Branchiostomatidae</taxon>
        <taxon>Branchiostoma</taxon>
    </lineage>
</organism>
<dbReference type="Proteomes" id="UP000001554">
    <property type="component" value="Chromosome 5"/>
</dbReference>
<evidence type="ECO:0000256" key="1">
    <source>
        <dbReference type="SAM" id="Phobius"/>
    </source>
</evidence>
<gene>
    <name evidence="3" type="primary">LOC118416114</name>
</gene>
<protein>
    <submittedName>
        <fullName evidence="3">Uncharacterized protein LOC118416114</fullName>
    </submittedName>
</protein>
<dbReference type="RefSeq" id="XP_035677080.1">
    <property type="nucleotide sequence ID" value="XM_035821187.1"/>
</dbReference>
<keyword evidence="1" id="KW-1133">Transmembrane helix</keyword>
<feature type="transmembrane region" description="Helical" evidence="1">
    <location>
        <begin position="60"/>
        <end position="85"/>
    </location>
</feature>
<evidence type="ECO:0000313" key="3">
    <source>
        <dbReference type="RefSeq" id="XP_035677080.1"/>
    </source>
</evidence>
<name>A0A9J7L7Q9_BRAFL</name>
<evidence type="ECO:0000313" key="2">
    <source>
        <dbReference type="Proteomes" id="UP000001554"/>
    </source>
</evidence>
<keyword evidence="1" id="KW-0472">Membrane</keyword>
<reference evidence="3" key="2">
    <citation type="submission" date="2025-08" db="UniProtKB">
        <authorList>
            <consortium name="RefSeq"/>
        </authorList>
    </citation>
    <scope>IDENTIFICATION</scope>
    <source>
        <strain evidence="3">S238N-H82</strain>
        <tissue evidence="3">Testes</tissue>
    </source>
</reference>
<proteinExistence type="predicted"/>